<keyword evidence="5" id="KW-0694">RNA-binding</keyword>
<evidence type="ECO:0000256" key="2">
    <source>
        <dbReference type="ARBA" id="ARBA00022980"/>
    </source>
</evidence>
<dbReference type="GO" id="GO:1990904">
    <property type="term" value="C:ribonucleoprotein complex"/>
    <property type="evidence" value="ECO:0007669"/>
    <property type="project" value="UniProtKB-KW"/>
</dbReference>
<proteinExistence type="inferred from homology"/>
<comment type="function">
    <text evidence="5">Forms part of the polypeptide exit tunnel.</text>
</comment>
<dbReference type="InterPro" id="IPR023574">
    <property type="entry name" value="Ribosomal_uL4_dom_sf"/>
</dbReference>
<dbReference type="InterPro" id="IPR002136">
    <property type="entry name" value="Ribosomal_uL4"/>
</dbReference>
<dbReference type="GO" id="GO:0003735">
    <property type="term" value="F:structural constituent of ribosome"/>
    <property type="evidence" value="ECO:0007669"/>
    <property type="project" value="InterPro"/>
</dbReference>
<dbReference type="GO" id="GO:0006412">
    <property type="term" value="P:translation"/>
    <property type="evidence" value="ECO:0007669"/>
    <property type="project" value="UniProtKB-UniRule"/>
</dbReference>
<dbReference type="Pfam" id="PF00573">
    <property type="entry name" value="Ribosomal_L4"/>
    <property type="match status" value="1"/>
</dbReference>
<dbReference type="InterPro" id="IPR013005">
    <property type="entry name" value="Ribosomal_uL4-like"/>
</dbReference>
<evidence type="ECO:0000256" key="6">
    <source>
        <dbReference type="SAM" id="MobiDB-lite"/>
    </source>
</evidence>
<keyword evidence="5" id="KW-0699">rRNA-binding</keyword>
<dbReference type="NCBIfam" id="TIGR03953">
    <property type="entry name" value="rplD_bact"/>
    <property type="match status" value="1"/>
</dbReference>
<organism evidence="7 8">
    <name type="scientific">Candidatus Giovannonibacteria bacterium RIFCSPLOWO2_01_FULL_46_13</name>
    <dbReference type="NCBI Taxonomy" id="1798352"/>
    <lineage>
        <taxon>Bacteria</taxon>
        <taxon>Candidatus Giovannoniibacteriota</taxon>
    </lineage>
</organism>
<dbReference type="HAMAP" id="MF_01328_B">
    <property type="entry name" value="Ribosomal_uL4_B"/>
    <property type="match status" value="1"/>
</dbReference>
<dbReference type="PANTHER" id="PTHR10746:SF6">
    <property type="entry name" value="LARGE RIBOSOMAL SUBUNIT PROTEIN UL4M"/>
    <property type="match status" value="1"/>
</dbReference>
<keyword evidence="2 5" id="KW-0689">Ribosomal protein</keyword>
<comment type="subunit">
    <text evidence="5">Part of the 50S ribosomal subunit.</text>
</comment>
<evidence type="ECO:0000256" key="1">
    <source>
        <dbReference type="ARBA" id="ARBA00010528"/>
    </source>
</evidence>
<comment type="similarity">
    <text evidence="1 5">Belongs to the universal ribosomal protein uL4 family.</text>
</comment>
<dbReference type="PANTHER" id="PTHR10746">
    <property type="entry name" value="50S RIBOSOMAL PROTEIN L4"/>
    <property type="match status" value="1"/>
</dbReference>
<comment type="caution">
    <text evidence="7">The sequence shown here is derived from an EMBL/GenBank/DDBJ whole genome shotgun (WGS) entry which is preliminary data.</text>
</comment>
<evidence type="ECO:0000313" key="8">
    <source>
        <dbReference type="Proteomes" id="UP000178684"/>
    </source>
</evidence>
<gene>
    <name evidence="5" type="primary">rplD</name>
    <name evidence="7" type="ORF">A3B18_01775</name>
</gene>
<feature type="region of interest" description="Disordered" evidence="6">
    <location>
        <begin position="47"/>
        <end position="72"/>
    </location>
</feature>
<sequence length="211" mass="23881">METKVYNQEGKEVGTKKVSEKVFGFSWNADLVRQVFLSERATDRRNIAHTKDRREVSGGGKKPWQQKGTGRARHGSIRSPIWIGGGISHGPRNDRDYSEKINKKARRKALLTVLSQKLRDNEVFFLEDLKISDAKTKKAKEILKNMPIDLKSSTLVVLPEKDEATWRALRNIKNISLTEARNLNTSELLSNKYVLMAGNSGEVLEKTFAGK</sequence>
<dbReference type="Proteomes" id="UP000178684">
    <property type="component" value="Unassembled WGS sequence"/>
</dbReference>
<dbReference type="AlphaFoldDB" id="A0A1F5X6G2"/>
<dbReference type="GO" id="GO:0005840">
    <property type="term" value="C:ribosome"/>
    <property type="evidence" value="ECO:0007669"/>
    <property type="project" value="UniProtKB-KW"/>
</dbReference>
<dbReference type="Gene3D" id="3.40.1370.10">
    <property type="match status" value="1"/>
</dbReference>
<reference evidence="7 8" key="1">
    <citation type="journal article" date="2016" name="Nat. Commun.">
        <title>Thousands of microbial genomes shed light on interconnected biogeochemical processes in an aquifer system.</title>
        <authorList>
            <person name="Anantharaman K."/>
            <person name="Brown C.T."/>
            <person name="Hug L.A."/>
            <person name="Sharon I."/>
            <person name="Castelle C.J."/>
            <person name="Probst A.J."/>
            <person name="Thomas B.C."/>
            <person name="Singh A."/>
            <person name="Wilkins M.J."/>
            <person name="Karaoz U."/>
            <person name="Brodie E.L."/>
            <person name="Williams K.H."/>
            <person name="Hubbard S.S."/>
            <person name="Banfield J.F."/>
        </authorList>
    </citation>
    <scope>NUCLEOTIDE SEQUENCE [LARGE SCALE GENOMIC DNA]</scope>
</reference>
<evidence type="ECO:0000256" key="4">
    <source>
        <dbReference type="ARBA" id="ARBA00035244"/>
    </source>
</evidence>
<comment type="function">
    <text evidence="5">One of the primary rRNA binding proteins, this protein initially binds near the 5'-end of the 23S rRNA. It is important during the early stages of 50S assembly. It makes multiple contacts with different domains of the 23S rRNA in the assembled 50S subunit and ribosome.</text>
</comment>
<name>A0A1F5X6G2_9BACT</name>
<keyword evidence="3 5" id="KW-0687">Ribonucleoprotein</keyword>
<dbReference type="SUPFAM" id="SSF52166">
    <property type="entry name" value="Ribosomal protein L4"/>
    <property type="match status" value="1"/>
</dbReference>
<evidence type="ECO:0000256" key="5">
    <source>
        <dbReference type="HAMAP-Rule" id="MF_01328"/>
    </source>
</evidence>
<evidence type="ECO:0000256" key="3">
    <source>
        <dbReference type="ARBA" id="ARBA00023274"/>
    </source>
</evidence>
<dbReference type="EMBL" id="MFIE01000006">
    <property type="protein sequence ID" value="OGF83151.1"/>
    <property type="molecule type" value="Genomic_DNA"/>
</dbReference>
<feature type="compositionally biased region" description="Basic and acidic residues" evidence="6">
    <location>
        <begin position="47"/>
        <end position="56"/>
    </location>
</feature>
<dbReference type="GO" id="GO:0019843">
    <property type="term" value="F:rRNA binding"/>
    <property type="evidence" value="ECO:0007669"/>
    <property type="project" value="UniProtKB-UniRule"/>
</dbReference>
<accession>A0A1F5X6G2</accession>
<protein>
    <recommendedName>
        <fullName evidence="4 5">Large ribosomal subunit protein uL4</fullName>
    </recommendedName>
</protein>
<evidence type="ECO:0000313" key="7">
    <source>
        <dbReference type="EMBL" id="OGF83151.1"/>
    </source>
</evidence>